<dbReference type="AlphaFoldDB" id="A0A6G7YRC8"/>
<feature type="transmembrane region" description="Helical" evidence="1">
    <location>
        <begin position="326"/>
        <end position="347"/>
    </location>
</feature>
<organism evidence="2 3">
    <name type="scientific">Sphingomonas piscis</name>
    <dbReference type="NCBI Taxonomy" id="2714943"/>
    <lineage>
        <taxon>Bacteria</taxon>
        <taxon>Pseudomonadati</taxon>
        <taxon>Pseudomonadota</taxon>
        <taxon>Alphaproteobacteria</taxon>
        <taxon>Sphingomonadales</taxon>
        <taxon>Sphingomonadaceae</taxon>
        <taxon>Sphingomonas</taxon>
    </lineage>
</organism>
<name>A0A6G7YRC8_9SPHN</name>
<dbReference type="RefSeq" id="WP_166411680.1">
    <property type="nucleotide sequence ID" value="NZ_CP049869.1"/>
</dbReference>
<feature type="transmembrane region" description="Helical" evidence="1">
    <location>
        <begin position="186"/>
        <end position="215"/>
    </location>
</feature>
<keyword evidence="1" id="KW-0472">Membrane</keyword>
<keyword evidence="1" id="KW-0812">Transmembrane</keyword>
<evidence type="ECO:0000313" key="3">
    <source>
        <dbReference type="Proteomes" id="UP000503222"/>
    </source>
</evidence>
<feature type="transmembrane region" description="Helical" evidence="1">
    <location>
        <begin position="266"/>
        <end position="295"/>
    </location>
</feature>
<evidence type="ECO:0000313" key="2">
    <source>
        <dbReference type="EMBL" id="QIK79291.1"/>
    </source>
</evidence>
<feature type="transmembrane region" description="Helical" evidence="1">
    <location>
        <begin position="222"/>
        <end position="246"/>
    </location>
</feature>
<keyword evidence="1" id="KW-1133">Transmembrane helix</keyword>
<sequence length="370" mass="39907">MSGWNRWEAVNRPTAIAVLALLLGAILYGLADFVGAAPQPRVEIAGPSDMHAEDMIGDHALYAKIAGRVSAGEPYYSAAAAEHRANGYPLKPFVTVRLPTAAYIFALFGRTGGWLLVAAVGVAAILAWRKRLISEPGLPGYARFAALLMAPNMAPILMRDWVMIHEVLAGALIALAFALYRPERPWAALLTILAAILVRETALPVAIIFGCFALYDRRWPELLAWTGAGAVLLAAVGLHASTLSAVLRPDDLASPGWSGMGGWHTYVAFVHQVSALRFLPSCISAILVPIALLGWSACRSRLALVVLSFQFALALILMAFARANNFYWACLVVPTLHMGLIFAPAAIKNLVRACAPRFSKDHLERALIRP</sequence>
<feature type="transmembrane region" description="Helical" evidence="1">
    <location>
        <begin position="101"/>
        <end position="128"/>
    </location>
</feature>
<accession>A0A6G7YRC8</accession>
<feature type="transmembrane region" description="Helical" evidence="1">
    <location>
        <begin position="161"/>
        <end position="180"/>
    </location>
</feature>
<reference evidence="2 3" key="1">
    <citation type="submission" date="2020-03" db="EMBL/GenBank/DDBJ databases">
        <title>Sphingomonas sp. nov., isolated from fish.</title>
        <authorList>
            <person name="Hyun D.-W."/>
            <person name="Bae J.-W."/>
        </authorList>
    </citation>
    <scope>NUCLEOTIDE SEQUENCE [LARGE SCALE GENOMIC DNA]</scope>
    <source>
        <strain evidence="2 3">HDW15B</strain>
    </source>
</reference>
<dbReference type="Proteomes" id="UP000503222">
    <property type="component" value="Chromosome"/>
</dbReference>
<proteinExistence type="predicted"/>
<protein>
    <recommendedName>
        <fullName evidence="4">DUF2029 domain-containing protein</fullName>
    </recommendedName>
</protein>
<dbReference type="EMBL" id="CP049869">
    <property type="protein sequence ID" value="QIK79291.1"/>
    <property type="molecule type" value="Genomic_DNA"/>
</dbReference>
<feature type="transmembrane region" description="Helical" evidence="1">
    <location>
        <begin position="302"/>
        <end position="320"/>
    </location>
</feature>
<gene>
    <name evidence="2" type="ORF">G7077_10655</name>
</gene>
<keyword evidence="3" id="KW-1185">Reference proteome</keyword>
<dbReference type="KEGG" id="spii:G7077_10655"/>
<evidence type="ECO:0008006" key="4">
    <source>
        <dbReference type="Google" id="ProtNLM"/>
    </source>
</evidence>
<evidence type="ECO:0000256" key="1">
    <source>
        <dbReference type="SAM" id="Phobius"/>
    </source>
</evidence>